<organism evidence="3 4">
    <name type="scientific">Coleofasciculus chthonoplastes PCC 7420</name>
    <dbReference type="NCBI Taxonomy" id="118168"/>
    <lineage>
        <taxon>Bacteria</taxon>
        <taxon>Bacillati</taxon>
        <taxon>Cyanobacteriota</taxon>
        <taxon>Cyanophyceae</taxon>
        <taxon>Coleofasciculales</taxon>
        <taxon>Coleofasciculaceae</taxon>
        <taxon>Coleofasciculus</taxon>
    </lineage>
</organism>
<sequence>MSSLTPQEAATRLCVTVLHVAPMGTQRLADELLGRLVVWSRYDIVDLIGT</sequence>
<gene>
    <name evidence="2" type="ORF">MC7420_3917</name>
    <name evidence="3" type="ORF">MC7420_407</name>
    <name evidence="1" type="ORF">MC7420_5217</name>
</gene>
<dbReference type="RefSeq" id="WP_006099383.1">
    <property type="nucleotide sequence ID" value="NZ_DS989844.1"/>
</dbReference>
<accession>B4VKZ9</accession>
<dbReference type="STRING" id="118168.MC7420_3917"/>
<evidence type="ECO:0000313" key="3">
    <source>
        <dbReference type="EMBL" id="EDX77270.1"/>
    </source>
</evidence>
<reference evidence="3 4" key="1">
    <citation type="submission" date="2008-07" db="EMBL/GenBank/DDBJ databases">
        <authorList>
            <person name="Tandeau de Marsac N."/>
            <person name="Ferriera S."/>
            <person name="Johnson J."/>
            <person name="Kravitz S."/>
            <person name="Beeson K."/>
            <person name="Sutton G."/>
            <person name="Rogers Y.-H."/>
            <person name="Friedman R."/>
            <person name="Frazier M."/>
            <person name="Venter J.C."/>
        </authorList>
    </citation>
    <scope>NUCLEOTIDE SEQUENCE [LARGE SCALE GENOMIC DNA]</scope>
    <source>
        <strain evidence="3 4">PCC 7420</strain>
    </source>
</reference>
<dbReference type="EMBL" id="DS989853">
    <property type="protein sequence ID" value="EDX74393.1"/>
    <property type="molecule type" value="Genomic_DNA"/>
</dbReference>
<dbReference type="EMBL" id="DS989871">
    <property type="protein sequence ID" value="EDX71592.1"/>
    <property type="molecule type" value="Genomic_DNA"/>
</dbReference>
<evidence type="ECO:0000313" key="2">
    <source>
        <dbReference type="EMBL" id="EDX74393.1"/>
    </source>
</evidence>
<dbReference type="Proteomes" id="UP000003835">
    <property type="component" value="Unassembled WGS sequence"/>
</dbReference>
<keyword evidence="4" id="KW-1185">Reference proteome</keyword>
<proteinExistence type="predicted"/>
<protein>
    <submittedName>
        <fullName evidence="3">Uncharacterized protein</fullName>
    </submittedName>
</protein>
<evidence type="ECO:0000313" key="1">
    <source>
        <dbReference type="EMBL" id="EDX71592.1"/>
    </source>
</evidence>
<dbReference type="AlphaFoldDB" id="B4VKZ9"/>
<dbReference type="HOGENOM" id="CLU_207050_0_0_3"/>
<dbReference type="EMBL" id="DS989844">
    <property type="protein sequence ID" value="EDX77270.1"/>
    <property type="molecule type" value="Genomic_DNA"/>
</dbReference>
<name>B4VKZ9_9CYAN</name>
<evidence type="ECO:0000313" key="4">
    <source>
        <dbReference type="Proteomes" id="UP000003835"/>
    </source>
</evidence>